<dbReference type="AlphaFoldDB" id="A0A922DD30"/>
<proteinExistence type="predicted"/>
<protein>
    <submittedName>
        <fullName evidence="1">Uncharacterized protein</fullName>
    </submittedName>
</protein>
<evidence type="ECO:0000313" key="2">
    <source>
        <dbReference type="Proteomes" id="UP000811246"/>
    </source>
</evidence>
<dbReference type="Proteomes" id="UP000811246">
    <property type="component" value="Chromosome 14"/>
</dbReference>
<reference evidence="1" key="1">
    <citation type="submission" date="2021-01" db="EMBL/GenBank/DDBJ databases">
        <authorList>
            <person name="Lovell J.T."/>
            <person name="Bentley N."/>
            <person name="Bhattarai G."/>
            <person name="Jenkins J.W."/>
            <person name="Sreedasyam A."/>
            <person name="Alarcon Y."/>
            <person name="Bock C."/>
            <person name="Boston L."/>
            <person name="Carlson J."/>
            <person name="Cervantes K."/>
            <person name="Clermont K."/>
            <person name="Krom N."/>
            <person name="Kubenka K."/>
            <person name="Mamidi S."/>
            <person name="Mattison C."/>
            <person name="Monteros M."/>
            <person name="Pisani C."/>
            <person name="Plott C."/>
            <person name="Rajasekar S."/>
            <person name="Rhein H.S."/>
            <person name="Rohla C."/>
            <person name="Song M."/>
            <person name="Hilaire R.S."/>
            <person name="Shu S."/>
            <person name="Wells L."/>
            <person name="Wang X."/>
            <person name="Webber J."/>
            <person name="Heerema R.J."/>
            <person name="Klein P."/>
            <person name="Conner P."/>
            <person name="Grauke L."/>
            <person name="Grimwood J."/>
            <person name="Schmutz J."/>
            <person name="Randall J.J."/>
        </authorList>
    </citation>
    <scope>NUCLEOTIDE SEQUENCE</scope>
    <source>
        <tissue evidence="1">Leaf</tissue>
    </source>
</reference>
<sequence>KLGHSPSYIWRSFLSARELLKAGAVWRMRNRRSISIWSQTWVPQVPSFKVHSLIRILGETSKVSKLIMEEWHCWDHKLIFEVFNRAKAINICSIPLSSRRMEDKLI</sequence>
<feature type="non-terminal residue" evidence="1">
    <location>
        <position position="106"/>
    </location>
</feature>
<name>A0A922DD30_CARIL</name>
<dbReference type="EMBL" id="CM031838">
    <property type="protein sequence ID" value="KAG6678835.1"/>
    <property type="molecule type" value="Genomic_DNA"/>
</dbReference>
<comment type="caution">
    <text evidence="1">The sequence shown here is derived from an EMBL/GenBank/DDBJ whole genome shotgun (WGS) entry which is preliminary data.</text>
</comment>
<organism evidence="1 2">
    <name type="scientific">Carya illinoinensis</name>
    <name type="common">Pecan</name>
    <dbReference type="NCBI Taxonomy" id="32201"/>
    <lineage>
        <taxon>Eukaryota</taxon>
        <taxon>Viridiplantae</taxon>
        <taxon>Streptophyta</taxon>
        <taxon>Embryophyta</taxon>
        <taxon>Tracheophyta</taxon>
        <taxon>Spermatophyta</taxon>
        <taxon>Magnoliopsida</taxon>
        <taxon>eudicotyledons</taxon>
        <taxon>Gunneridae</taxon>
        <taxon>Pentapetalae</taxon>
        <taxon>rosids</taxon>
        <taxon>fabids</taxon>
        <taxon>Fagales</taxon>
        <taxon>Juglandaceae</taxon>
        <taxon>Carya</taxon>
    </lineage>
</organism>
<gene>
    <name evidence="1" type="ORF">I3842_14G102000</name>
</gene>
<accession>A0A922DD30</accession>
<evidence type="ECO:0000313" key="1">
    <source>
        <dbReference type="EMBL" id="KAG6678835.1"/>
    </source>
</evidence>
<feature type="non-terminal residue" evidence="1">
    <location>
        <position position="1"/>
    </location>
</feature>